<keyword evidence="1" id="KW-0812">Transmembrane</keyword>
<proteinExistence type="predicted"/>
<protein>
    <submittedName>
        <fullName evidence="2">Uncharacterized protein</fullName>
    </submittedName>
</protein>
<name>A0A2D4J7S3_MICLE</name>
<accession>A0A2D4J7S3</accession>
<feature type="transmembrane region" description="Helical" evidence="1">
    <location>
        <begin position="40"/>
        <end position="58"/>
    </location>
</feature>
<keyword evidence="1" id="KW-1133">Transmembrane helix</keyword>
<dbReference type="EMBL" id="IACK01160789">
    <property type="protein sequence ID" value="LAA92530.1"/>
    <property type="molecule type" value="Transcribed_RNA"/>
</dbReference>
<reference evidence="2" key="1">
    <citation type="submission" date="2017-07" db="EMBL/GenBank/DDBJ databases">
        <authorList>
            <person name="Mikheyev A."/>
            <person name="Grau M."/>
        </authorList>
    </citation>
    <scope>NUCLEOTIDE SEQUENCE</scope>
    <source>
        <tissue evidence="2">Venom_gland</tissue>
    </source>
</reference>
<evidence type="ECO:0000256" key="1">
    <source>
        <dbReference type="SAM" id="Phobius"/>
    </source>
</evidence>
<keyword evidence="1" id="KW-0472">Membrane</keyword>
<evidence type="ECO:0000313" key="2">
    <source>
        <dbReference type="EMBL" id="LAA92530.1"/>
    </source>
</evidence>
<sequence length="100" mass="11701">MRQEEKRGRKKKPCLGVNILVCFFFHRTLAILGFPPPFSFLWIKLSLGLPLLWLSLLGTRTNENICWKEIQEKKNSVGCVFTRRKNKLFFSLLLLPIIPI</sequence>
<reference evidence="2" key="2">
    <citation type="submission" date="2017-11" db="EMBL/GenBank/DDBJ databases">
        <title>Coralsnake Venomics: Analyses of Venom Gland Transcriptomes and Proteomes of Six Brazilian Taxa.</title>
        <authorList>
            <person name="Aird S.D."/>
            <person name="Jorge da Silva N."/>
            <person name="Qiu L."/>
            <person name="Villar-Briones A."/>
            <person name="Aparecida-Saddi V."/>
            <person name="Campos-Telles M.P."/>
            <person name="Grau M."/>
            <person name="Mikheyev A.S."/>
        </authorList>
    </citation>
    <scope>NUCLEOTIDE SEQUENCE</scope>
    <source>
        <tissue evidence="2">Venom_gland</tissue>
    </source>
</reference>
<organism evidence="2">
    <name type="scientific">Micrurus lemniscatus lemniscatus</name>
    <dbReference type="NCBI Taxonomy" id="129467"/>
    <lineage>
        <taxon>Eukaryota</taxon>
        <taxon>Metazoa</taxon>
        <taxon>Chordata</taxon>
        <taxon>Craniata</taxon>
        <taxon>Vertebrata</taxon>
        <taxon>Euteleostomi</taxon>
        <taxon>Lepidosauria</taxon>
        <taxon>Squamata</taxon>
        <taxon>Bifurcata</taxon>
        <taxon>Unidentata</taxon>
        <taxon>Episquamata</taxon>
        <taxon>Toxicofera</taxon>
        <taxon>Serpentes</taxon>
        <taxon>Colubroidea</taxon>
        <taxon>Elapidae</taxon>
        <taxon>Elapinae</taxon>
        <taxon>Micrurus</taxon>
    </lineage>
</organism>
<dbReference type="AlphaFoldDB" id="A0A2D4J7S3"/>